<evidence type="ECO:0000259" key="1">
    <source>
        <dbReference type="Pfam" id="PF00561"/>
    </source>
</evidence>
<evidence type="ECO:0000313" key="2">
    <source>
        <dbReference type="EMBL" id="GES88215.1"/>
    </source>
</evidence>
<dbReference type="PANTHER" id="PTHR12277:SF81">
    <property type="entry name" value="PROTEIN ABHD13"/>
    <property type="match status" value="1"/>
</dbReference>
<gene>
    <name evidence="2" type="ORF">RCL2_001518200</name>
</gene>
<dbReference type="EMBL" id="BLAL01000176">
    <property type="protein sequence ID" value="GES88215.1"/>
    <property type="molecule type" value="Genomic_DNA"/>
</dbReference>
<dbReference type="Gene3D" id="3.40.50.1820">
    <property type="entry name" value="alpha/beta hydrolase"/>
    <property type="match status" value="1"/>
</dbReference>
<reference evidence="2" key="1">
    <citation type="submission" date="2019-10" db="EMBL/GenBank/DDBJ databases">
        <title>Conservation and host-specific expression of non-tandemly repeated heterogenous ribosome RNA gene in arbuscular mycorrhizal fungi.</title>
        <authorList>
            <person name="Maeda T."/>
            <person name="Kobayashi Y."/>
            <person name="Nakagawa T."/>
            <person name="Ezawa T."/>
            <person name="Yamaguchi K."/>
            <person name="Bino T."/>
            <person name="Nishimoto Y."/>
            <person name="Shigenobu S."/>
            <person name="Kawaguchi M."/>
        </authorList>
    </citation>
    <scope>NUCLEOTIDE SEQUENCE</scope>
    <source>
        <strain evidence="2">HR1</strain>
    </source>
</reference>
<dbReference type="PANTHER" id="PTHR12277">
    <property type="entry name" value="ALPHA/BETA HYDROLASE DOMAIN-CONTAINING PROTEIN"/>
    <property type="match status" value="1"/>
</dbReference>
<organism evidence="2 3">
    <name type="scientific">Rhizophagus clarus</name>
    <dbReference type="NCBI Taxonomy" id="94130"/>
    <lineage>
        <taxon>Eukaryota</taxon>
        <taxon>Fungi</taxon>
        <taxon>Fungi incertae sedis</taxon>
        <taxon>Mucoromycota</taxon>
        <taxon>Glomeromycotina</taxon>
        <taxon>Glomeromycetes</taxon>
        <taxon>Glomerales</taxon>
        <taxon>Glomeraceae</taxon>
        <taxon>Rhizophagus</taxon>
    </lineage>
</organism>
<dbReference type="SUPFAM" id="SSF53474">
    <property type="entry name" value="alpha/beta-Hydrolases"/>
    <property type="match status" value="1"/>
</dbReference>
<proteinExistence type="predicted"/>
<dbReference type="InterPro" id="IPR000073">
    <property type="entry name" value="AB_hydrolase_1"/>
</dbReference>
<name>A0A8H3LM02_9GLOM</name>
<sequence>MCRQEKRNQVENPDLYKRTTTIMTISGMALLYMLQRELLYPSNWPTGSRKFVSKPSEYGIPYSEIKLYTEDNVRLRAFVCKQPIDREAKKRPTVIMFHGNGGNMGHRLPIAKIFYTELKYNVILLSYRGYGRSEGKPAEKGLRIDAQTVLDYVSKHEIFKDSKIIIYGQSLGGAVAIDLVSKNESKVSALIVENTFLSIPKLIPHLIPILRYFSFLCWQNWPSEKSIQNIKFIPILFLSGTKDEIIPQDHMKGLFELTNTSSGKEWIEFSNGNHNNTISQPGYYQYIRKFVKQYVDLDEV</sequence>
<dbReference type="OrthoDB" id="10249433at2759"/>
<feature type="domain" description="AB hydrolase-1" evidence="1">
    <location>
        <begin position="92"/>
        <end position="197"/>
    </location>
</feature>
<comment type="caution">
    <text evidence="2">The sequence shown here is derived from an EMBL/GenBank/DDBJ whole genome shotgun (WGS) entry which is preliminary data.</text>
</comment>
<dbReference type="GO" id="GO:0008474">
    <property type="term" value="F:palmitoyl-(protein) hydrolase activity"/>
    <property type="evidence" value="ECO:0007669"/>
    <property type="project" value="TreeGrafter"/>
</dbReference>
<dbReference type="GO" id="GO:0016020">
    <property type="term" value="C:membrane"/>
    <property type="evidence" value="ECO:0007669"/>
    <property type="project" value="TreeGrafter"/>
</dbReference>
<dbReference type="InterPro" id="IPR029058">
    <property type="entry name" value="AB_hydrolase_fold"/>
</dbReference>
<dbReference type="AlphaFoldDB" id="A0A8H3LM02"/>
<evidence type="ECO:0000313" key="3">
    <source>
        <dbReference type="Proteomes" id="UP000615446"/>
    </source>
</evidence>
<protein>
    <submittedName>
        <fullName evidence="2">Alpha/beta hydrolase protein</fullName>
    </submittedName>
</protein>
<keyword evidence="2" id="KW-0378">Hydrolase</keyword>
<dbReference type="Proteomes" id="UP000615446">
    <property type="component" value="Unassembled WGS sequence"/>
</dbReference>
<accession>A0A8H3LM02</accession>
<dbReference type="Pfam" id="PF00561">
    <property type="entry name" value="Abhydrolase_1"/>
    <property type="match status" value="1"/>
</dbReference>